<evidence type="ECO:0000256" key="1">
    <source>
        <dbReference type="SAM" id="MobiDB-lite"/>
    </source>
</evidence>
<protein>
    <submittedName>
        <fullName evidence="4">Unannotated protein</fullName>
    </submittedName>
</protein>
<feature type="region of interest" description="Disordered" evidence="1">
    <location>
        <begin position="23"/>
        <end position="71"/>
    </location>
</feature>
<proteinExistence type="predicted"/>
<dbReference type="EMBL" id="CAFBQH010000001">
    <property type="protein sequence ID" value="CAB5043886.1"/>
    <property type="molecule type" value="Genomic_DNA"/>
</dbReference>
<gene>
    <name evidence="2" type="ORF">UFOPK2334_00283</name>
    <name evidence="3" type="ORF">UFOPK2870_00247</name>
    <name evidence="4" type="ORF">UFOPK4293_00041</name>
</gene>
<accession>A0A6J7SSG8</accession>
<dbReference type="EMBL" id="CAEZZL010000009">
    <property type="protein sequence ID" value="CAB4754633.1"/>
    <property type="molecule type" value="Genomic_DNA"/>
</dbReference>
<feature type="compositionally biased region" description="Low complexity" evidence="1">
    <location>
        <begin position="27"/>
        <end position="57"/>
    </location>
</feature>
<reference evidence="4" key="1">
    <citation type="submission" date="2020-05" db="EMBL/GenBank/DDBJ databases">
        <authorList>
            <person name="Chiriac C."/>
            <person name="Salcher M."/>
            <person name="Ghai R."/>
            <person name="Kavagutti S V."/>
        </authorList>
    </citation>
    <scope>NUCLEOTIDE SEQUENCE</scope>
</reference>
<evidence type="ECO:0000313" key="4">
    <source>
        <dbReference type="EMBL" id="CAB5043886.1"/>
    </source>
</evidence>
<evidence type="ECO:0000313" key="2">
    <source>
        <dbReference type="EMBL" id="CAB4666734.1"/>
    </source>
</evidence>
<dbReference type="AlphaFoldDB" id="A0A6J7SSG8"/>
<organism evidence="4">
    <name type="scientific">freshwater metagenome</name>
    <dbReference type="NCBI Taxonomy" id="449393"/>
    <lineage>
        <taxon>unclassified sequences</taxon>
        <taxon>metagenomes</taxon>
        <taxon>ecological metagenomes</taxon>
    </lineage>
</organism>
<sequence>MKKGNIRSVALVLMSIVIVSSCSGGDSSPTTTVAPLTTSTTTSTTSTTTTTTTTTLPIAPPVAPPVGTVPKKKPVAEKVSGSCAGIKKADYCVWGTYPIDKSATNSTKINIAQSVTQTFTSITNSVKTVQVEIESPNIGVLVEATEATDPNAVCLQASIVADNGLPMATMAYTAKNEVGVRQKVTAAVDSALIIGAKYSFTLQKGPACATRDLTTMAASIANYQYPAKYGSLKVDGQKLSWSLWAVID</sequence>
<dbReference type="EMBL" id="CAEZXA010000013">
    <property type="protein sequence ID" value="CAB4666734.1"/>
    <property type="molecule type" value="Genomic_DNA"/>
</dbReference>
<name>A0A6J7SSG8_9ZZZZ</name>
<evidence type="ECO:0000313" key="3">
    <source>
        <dbReference type="EMBL" id="CAB4754633.1"/>
    </source>
</evidence>
<dbReference type="PROSITE" id="PS51257">
    <property type="entry name" value="PROKAR_LIPOPROTEIN"/>
    <property type="match status" value="1"/>
</dbReference>